<comment type="similarity">
    <text evidence="2">Belongs to the iron-containing alcohol dehydrogenase family. Hydroxyacid-oxoacid transhydrogenase subfamily.</text>
</comment>
<evidence type="ECO:0000256" key="2">
    <source>
        <dbReference type="ARBA" id="ARBA00010005"/>
    </source>
</evidence>
<evidence type="ECO:0000259" key="7">
    <source>
        <dbReference type="Pfam" id="PF00465"/>
    </source>
</evidence>
<gene>
    <name evidence="9" type="ORF">GTS_06580</name>
</gene>
<dbReference type="InterPro" id="IPR042157">
    <property type="entry name" value="HOT"/>
</dbReference>
<dbReference type="EMBL" id="BJFL01000002">
    <property type="protein sequence ID" value="GDY29025.1"/>
    <property type="molecule type" value="Genomic_DNA"/>
</dbReference>
<keyword evidence="10" id="KW-1185">Reference proteome</keyword>
<reference evidence="10" key="1">
    <citation type="submission" date="2019-04" db="EMBL/GenBank/DDBJ databases">
        <title>Draft genome sequence of Pseudonocardiaceae bacterium SL3-2-4.</title>
        <authorList>
            <person name="Ningsih F."/>
            <person name="Yokota A."/>
            <person name="Sakai Y."/>
            <person name="Nanatani K."/>
            <person name="Yabe S."/>
            <person name="Oetari A."/>
            <person name="Sjamsuridzal W."/>
        </authorList>
    </citation>
    <scope>NUCLEOTIDE SEQUENCE [LARGE SCALE GENOMIC DNA]</scope>
    <source>
        <strain evidence="10">SL3-2-4</strain>
    </source>
</reference>
<feature type="domain" description="Fe-containing alcohol dehydrogenase-like C-terminal" evidence="8">
    <location>
        <begin position="251"/>
        <end position="439"/>
    </location>
</feature>
<dbReference type="Proteomes" id="UP000298860">
    <property type="component" value="Unassembled WGS sequence"/>
</dbReference>
<dbReference type="Pfam" id="PF25137">
    <property type="entry name" value="ADH_Fe_C"/>
    <property type="match status" value="1"/>
</dbReference>
<dbReference type="InterPro" id="IPR039697">
    <property type="entry name" value="Alcohol_dehydrogenase_Fe"/>
</dbReference>
<evidence type="ECO:0000256" key="1">
    <source>
        <dbReference type="ARBA" id="ARBA00000813"/>
    </source>
</evidence>
<dbReference type="Pfam" id="PF00465">
    <property type="entry name" value="Fe-ADH"/>
    <property type="match status" value="1"/>
</dbReference>
<evidence type="ECO:0000256" key="3">
    <source>
        <dbReference type="ARBA" id="ARBA00013182"/>
    </source>
</evidence>
<dbReference type="PANTHER" id="PTHR11496">
    <property type="entry name" value="ALCOHOL DEHYDROGENASE"/>
    <property type="match status" value="1"/>
</dbReference>
<comment type="caution">
    <text evidence="9">The sequence shown here is derived from an EMBL/GenBank/DDBJ whole genome shotgun (WGS) entry which is preliminary data.</text>
</comment>
<dbReference type="FunFam" id="3.40.50.1970:FF:000003">
    <property type="entry name" value="Alcohol dehydrogenase, iron-containing"/>
    <property type="match status" value="1"/>
</dbReference>
<evidence type="ECO:0000313" key="10">
    <source>
        <dbReference type="Proteomes" id="UP000298860"/>
    </source>
</evidence>
<dbReference type="SUPFAM" id="SSF56796">
    <property type="entry name" value="Dehydroquinate synthase-like"/>
    <property type="match status" value="1"/>
</dbReference>
<proteinExistence type="inferred from homology"/>
<dbReference type="GO" id="GO:0004022">
    <property type="term" value="F:alcohol dehydrogenase (NAD+) activity"/>
    <property type="evidence" value="ECO:0007669"/>
    <property type="project" value="InterPro"/>
</dbReference>
<name>A0A4D4IXD1_9PSEU</name>
<dbReference type="CDD" id="cd08190">
    <property type="entry name" value="HOT"/>
    <property type="match status" value="1"/>
</dbReference>
<sequence>MAPQSSYAWLGGAVTANVNLTEETIFTWGAPPLKFGAGAADEIGFELSQYGVSRVLVITDPGVSAAGAPHRIVDTIKRYGITAEVFDGVHVEPTDDSLNKAAGYAIEQGPWDGFVAVGGGSSIDTAKAVNLLTSHPGALMDYVNKPIGQAKAPPGPLKPLIAVPTTAGTGSESTAMCVMDILSMRVKTGISHWRLRPTMAIVDPLLTMTLPPEVTASAGMDIVCHAVESYTAKDYRAFDRKRPEQRVTYCGSNPVSDLWCEKAMTLLARSFRTAVREGETNVDARMDMMMAATFAGMGFGNAGVHIPHANGYPIAGMVRDYVPAGYPPDEPLVPHGQSVSLTAPAAFRFTFSSAPQRHLRAARLLGPDTEEQRDPAEQLPRVLIDLMRDVGIPNGIGAVGYGESDVPDLVPGTMKQQRLLSTCPRPVGEEDIAGILRESVRNW</sequence>
<comment type="catalytic activity">
    <reaction evidence="1">
        <text>(S)-3-hydroxybutanoate + 2-oxoglutarate = (R)-2-hydroxyglutarate + acetoacetate</text>
        <dbReference type="Rhea" id="RHEA:23048"/>
        <dbReference type="ChEBI" id="CHEBI:11047"/>
        <dbReference type="ChEBI" id="CHEBI:13705"/>
        <dbReference type="ChEBI" id="CHEBI:15801"/>
        <dbReference type="ChEBI" id="CHEBI:16810"/>
        <dbReference type="EC" id="1.1.99.24"/>
    </reaction>
</comment>
<dbReference type="GO" id="GO:0046872">
    <property type="term" value="F:metal ion binding"/>
    <property type="evidence" value="ECO:0007669"/>
    <property type="project" value="InterPro"/>
</dbReference>
<organism evidence="9 10">
    <name type="scientific">Gandjariella thermophila</name>
    <dbReference type="NCBI Taxonomy" id="1931992"/>
    <lineage>
        <taxon>Bacteria</taxon>
        <taxon>Bacillati</taxon>
        <taxon>Actinomycetota</taxon>
        <taxon>Actinomycetes</taxon>
        <taxon>Pseudonocardiales</taxon>
        <taxon>Pseudonocardiaceae</taxon>
        <taxon>Gandjariella</taxon>
    </lineage>
</organism>
<dbReference type="InterPro" id="IPR056798">
    <property type="entry name" value="ADH_Fe_C"/>
</dbReference>
<dbReference type="GO" id="GO:0047988">
    <property type="term" value="F:hydroxyacid-oxoacid transhydrogenase activity"/>
    <property type="evidence" value="ECO:0007669"/>
    <property type="project" value="UniProtKB-EC"/>
</dbReference>
<dbReference type="AlphaFoldDB" id="A0A4D4IXD1"/>
<comment type="catalytic activity">
    <reaction evidence="6">
        <text>4-hydroxybutanoate + 2-oxoglutarate = (R)-2-hydroxyglutarate + succinate semialdehyde</text>
        <dbReference type="Rhea" id="RHEA:24734"/>
        <dbReference type="ChEBI" id="CHEBI:15801"/>
        <dbReference type="ChEBI" id="CHEBI:16724"/>
        <dbReference type="ChEBI" id="CHEBI:16810"/>
        <dbReference type="ChEBI" id="CHEBI:57706"/>
        <dbReference type="EC" id="1.1.99.24"/>
    </reaction>
</comment>
<protein>
    <recommendedName>
        <fullName evidence="3">hydroxyacid-oxoacid transhydrogenase</fullName>
        <ecNumber evidence="3">1.1.99.24</ecNumber>
    </recommendedName>
</protein>
<dbReference type="Gene3D" id="1.20.1090.10">
    <property type="entry name" value="Dehydroquinate synthase-like - alpha domain"/>
    <property type="match status" value="1"/>
</dbReference>
<evidence type="ECO:0000256" key="6">
    <source>
        <dbReference type="ARBA" id="ARBA00049496"/>
    </source>
</evidence>
<evidence type="ECO:0000259" key="8">
    <source>
        <dbReference type="Pfam" id="PF25137"/>
    </source>
</evidence>
<dbReference type="Gene3D" id="3.40.50.1970">
    <property type="match status" value="1"/>
</dbReference>
<evidence type="ECO:0000313" key="9">
    <source>
        <dbReference type="EMBL" id="GDY29025.1"/>
    </source>
</evidence>
<feature type="domain" description="Alcohol dehydrogenase iron-type/glycerol dehydrogenase GldA" evidence="7">
    <location>
        <begin position="34"/>
        <end position="204"/>
    </location>
</feature>
<dbReference type="InterPro" id="IPR001670">
    <property type="entry name" value="ADH_Fe/GldA"/>
</dbReference>
<keyword evidence="4" id="KW-0809">Transit peptide</keyword>
<evidence type="ECO:0000256" key="5">
    <source>
        <dbReference type="ARBA" id="ARBA00023002"/>
    </source>
</evidence>
<dbReference type="PANTHER" id="PTHR11496:SF83">
    <property type="entry name" value="HYDROXYACID-OXOACID TRANSHYDROGENASE, MITOCHONDRIAL"/>
    <property type="match status" value="1"/>
</dbReference>
<evidence type="ECO:0000256" key="4">
    <source>
        <dbReference type="ARBA" id="ARBA00022946"/>
    </source>
</evidence>
<dbReference type="EC" id="1.1.99.24" evidence="3"/>
<accession>A0A4D4IXD1</accession>
<keyword evidence="5" id="KW-0560">Oxidoreductase</keyword>